<evidence type="ECO:0000313" key="3">
    <source>
        <dbReference type="Proteomes" id="UP001208938"/>
    </source>
</evidence>
<keyword evidence="3" id="KW-1185">Reference proteome</keyword>
<evidence type="ECO:0000313" key="2">
    <source>
        <dbReference type="EMBL" id="MCW1932087.1"/>
    </source>
</evidence>
<comment type="caution">
    <text evidence="2">The sequence shown here is derived from an EMBL/GenBank/DDBJ whole genome shotgun (WGS) entry which is preliminary data.</text>
</comment>
<dbReference type="Proteomes" id="UP001208938">
    <property type="component" value="Unassembled WGS sequence"/>
</dbReference>
<accession>A0ABT3GX38</accession>
<feature type="region of interest" description="Disordered" evidence="1">
    <location>
        <begin position="1"/>
        <end position="39"/>
    </location>
</feature>
<name>A0ABT3GX38_9RHOB</name>
<gene>
    <name evidence="2" type="ORF">OKW52_07375</name>
</gene>
<evidence type="ECO:0008006" key="4">
    <source>
        <dbReference type="Google" id="ProtNLM"/>
    </source>
</evidence>
<dbReference type="EMBL" id="JAPDFL010000001">
    <property type="protein sequence ID" value="MCW1932087.1"/>
    <property type="molecule type" value="Genomic_DNA"/>
</dbReference>
<organism evidence="2 3">
    <name type="scientific">Pararhodobacter zhoushanensis</name>
    <dbReference type="NCBI Taxonomy" id="2479545"/>
    <lineage>
        <taxon>Bacteria</taxon>
        <taxon>Pseudomonadati</taxon>
        <taxon>Pseudomonadota</taxon>
        <taxon>Alphaproteobacteria</taxon>
        <taxon>Rhodobacterales</taxon>
        <taxon>Paracoccaceae</taxon>
        <taxon>Pararhodobacter</taxon>
    </lineage>
</organism>
<sequence>MLVAAAAPERSPLPRARPEEAVAALEQADETESAGMGDSGVEVARAAGFSIIDPEQYAALTQQDAVPAVTPAPRPEELAALADATAPTPPEQFEHDPEAVAEVQVADHALTIPGLPPIALDQAAPAQPAERVAAAGATPVAAPNPDALLPAIEPAAVELAVDDEGRVLWRDEELLQALDHENPEEPVLAPAIVLTSASDEDPAPVEAPMPEIVTRVSTSGGRLWRVELGRFGSPFDAERTLLRIALSESTTLSTGVRRVATRGGRYVAEVNSLSQEQAEMACTRLIARDHDCTVVAPEG</sequence>
<protein>
    <recommendedName>
        <fullName evidence="4">SPOR domain-containing protein</fullName>
    </recommendedName>
</protein>
<evidence type="ECO:0000256" key="1">
    <source>
        <dbReference type="SAM" id="MobiDB-lite"/>
    </source>
</evidence>
<dbReference type="RefSeq" id="WP_264505154.1">
    <property type="nucleotide sequence ID" value="NZ_JAPDFL010000001.1"/>
</dbReference>
<proteinExistence type="predicted"/>
<reference evidence="2 3" key="1">
    <citation type="submission" date="2022-10" db="EMBL/GenBank/DDBJ databases">
        <title>Pararhodobacter sp. nov., isolated from marine algae.</title>
        <authorList>
            <person name="Choi B.J."/>
            <person name="Kim J.M."/>
            <person name="Lee J.K."/>
            <person name="Choi D.G."/>
            <person name="Jeon C.O."/>
        </authorList>
    </citation>
    <scope>NUCLEOTIDE SEQUENCE [LARGE SCALE GENOMIC DNA]</scope>
    <source>
        <strain evidence="2 3">ZQ420</strain>
    </source>
</reference>